<sequence>MTERILGGRYRLQETIGGGGMAVVYKAVDELLGRTVAVKMLRPQFAGDEEFVQRFRQEAQAAAKLSHPNIVNLYDVGMSDEEYFIVMEYVDGPTLKDLIKTEAPLPVEKVVDITAQICEALAHAHEHRIIHRDIKPHNILLTKSGLVKVTDFGIARAVTGTTINDRQATSVLGSVHYFSPEQARGGNADVKSDIYSLGVVMYEMLTGELPFSGDSPVSVALKHLRSDFVEPRQLNRNIPQSVENIVLRCLAKSPEWRYPDMTAMLEDLDDALVHPNVQKLSLPKEASDETIAVPVVREDSAITGNDQDKNKKKKKKNKNKPKRPWWQKILYSILVLLVIGLGIWAALTILTRVLEVPNLNLPNVVGDQESVALQKLESAGFQPNQIVEDRGTSDKPKGVVYDQNPEGPTEVKQTRIITIYVSSGAPTVKMPDLTGVIADMAEQTLVDAGFTRSHIVIKNETNSNTPSGEVISTNPPAGTTVATNSTVTLYVSQGQSSVSVPNVVGMSYADAVKALEAVGLQVGTVTPVNSTKPSSTVVQTSPAAGANVQPNSTINLYISDNPNTSSNGSSSNNSTGGNSTSNTPPPNTTPHQVKITVPVNSGQGPVHVQIALTDAEGSGQIVVNQEISQTTSWTETLYLQPGENGLVQVYLNGNLVKTVQVQG</sequence>
<evidence type="ECO:0000256" key="6">
    <source>
        <dbReference type="ARBA" id="ARBA00022777"/>
    </source>
</evidence>
<keyword evidence="8" id="KW-0735">Signal-anchor</keyword>
<dbReference type="SMART" id="SM00220">
    <property type="entry name" value="S_TKc"/>
    <property type="match status" value="1"/>
</dbReference>
<evidence type="ECO:0000259" key="17">
    <source>
        <dbReference type="PROSITE" id="PS51178"/>
    </source>
</evidence>
<dbReference type="FunFam" id="1.10.510.10:FF:000021">
    <property type="entry name" value="Serine/threonine protein kinase"/>
    <property type="match status" value="1"/>
</dbReference>
<evidence type="ECO:0000313" key="18">
    <source>
        <dbReference type="EMBL" id="SHK16580.1"/>
    </source>
</evidence>
<proteinExistence type="predicted"/>
<feature type="domain" description="PASTA" evidence="17">
    <location>
        <begin position="355"/>
        <end position="423"/>
    </location>
</feature>
<dbReference type="PROSITE" id="PS50011">
    <property type="entry name" value="PROTEIN_KINASE_DOM"/>
    <property type="match status" value="1"/>
</dbReference>
<evidence type="ECO:0000256" key="15">
    <source>
        <dbReference type="SAM" id="Phobius"/>
    </source>
</evidence>
<dbReference type="Gene3D" id="3.30.200.20">
    <property type="entry name" value="Phosphorylase Kinase, domain 1"/>
    <property type="match status" value="1"/>
</dbReference>
<evidence type="ECO:0000256" key="2">
    <source>
        <dbReference type="ARBA" id="ARBA00022527"/>
    </source>
</evidence>
<keyword evidence="5 13" id="KW-0547">Nucleotide-binding</keyword>
<dbReference type="CDD" id="cd06577">
    <property type="entry name" value="PASTA_pknB"/>
    <property type="match status" value="3"/>
</dbReference>
<keyword evidence="7 13" id="KW-0067">ATP-binding</keyword>
<dbReference type="AlphaFoldDB" id="A0A1M6Q8W2"/>
<dbReference type="PROSITE" id="PS51178">
    <property type="entry name" value="PASTA"/>
    <property type="match status" value="3"/>
</dbReference>
<feature type="compositionally biased region" description="Low complexity" evidence="14">
    <location>
        <begin position="561"/>
        <end position="582"/>
    </location>
</feature>
<reference evidence="19" key="1">
    <citation type="submission" date="2016-11" db="EMBL/GenBank/DDBJ databases">
        <authorList>
            <person name="Varghese N."/>
            <person name="Submissions S."/>
        </authorList>
    </citation>
    <scope>NUCLEOTIDE SEQUENCE [LARGE SCALE GENOMIC DNA]</scope>
    <source>
        <strain evidence="19">USBA-503</strain>
    </source>
</reference>
<dbReference type="Pfam" id="PF00069">
    <property type="entry name" value="Pkinase"/>
    <property type="match status" value="1"/>
</dbReference>
<evidence type="ECO:0000256" key="11">
    <source>
        <dbReference type="ARBA" id="ARBA00060432"/>
    </source>
</evidence>
<evidence type="ECO:0000256" key="7">
    <source>
        <dbReference type="ARBA" id="ARBA00022840"/>
    </source>
</evidence>
<dbReference type="GO" id="GO:0007165">
    <property type="term" value="P:signal transduction"/>
    <property type="evidence" value="ECO:0007669"/>
    <property type="project" value="UniProtKB-ARBA"/>
</dbReference>
<dbReference type="InterPro" id="IPR017441">
    <property type="entry name" value="Protein_kinase_ATP_BS"/>
</dbReference>
<dbReference type="EMBL" id="FRAF01000009">
    <property type="protein sequence ID" value="SHK16580.1"/>
    <property type="molecule type" value="Genomic_DNA"/>
</dbReference>
<evidence type="ECO:0000256" key="13">
    <source>
        <dbReference type="PROSITE-ProRule" id="PRU10141"/>
    </source>
</evidence>
<dbReference type="GO" id="GO:0009847">
    <property type="term" value="P:spore germination"/>
    <property type="evidence" value="ECO:0007669"/>
    <property type="project" value="UniProtKB-ARBA"/>
</dbReference>
<dbReference type="RefSeq" id="WP_072873807.1">
    <property type="nucleotide sequence ID" value="NZ_FRAF01000009.1"/>
</dbReference>
<feature type="region of interest" description="Disordered" evidence="14">
    <location>
        <begin position="297"/>
        <end position="320"/>
    </location>
</feature>
<evidence type="ECO:0000256" key="14">
    <source>
        <dbReference type="SAM" id="MobiDB-lite"/>
    </source>
</evidence>
<dbReference type="EC" id="2.7.11.1" evidence="1"/>
<keyword evidence="15" id="KW-0812">Transmembrane</keyword>
<evidence type="ECO:0000256" key="10">
    <source>
        <dbReference type="ARBA" id="ARBA00048679"/>
    </source>
</evidence>
<dbReference type="GO" id="GO:0004674">
    <property type="term" value="F:protein serine/threonine kinase activity"/>
    <property type="evidence" value="ECO:0007669"/>
    <property type="project" value="UniProtKB-KW"/>
</dbReference>
<evidence type="ECO:0000256" key="8">
    <source>
        <dbReference type="ARBA" id="ARBA00022968"/>
    </source>
</evidence>
<evidence type="ECO:0000259" key="16">
    <source>
        <dbReference type="PROSITE" id="PS50011"/>
    </source>
</evidence>
<feature type="domain" description="PASTA" evidence="17">
    <location>
        <begin position="424"/>
        <end position="493"/>
    </location>
</feature>
<keyword evidence="6 18" id="KW-0418">Kinase</keyword>
<dbReference type="CDD" id="cd14014">
    <property type="entry name" value="STKc_PknB_like"/>
    <property type="match status" value="1"/>
</dbReference>
<dbReference type="PROSITE" id="PS00107">
    <property type="entry name" value="PROTEIN_KINASE_ATP"/>
    <property type="match status" value="1"/>
</dbReference>
<comment type="catalytic activity">
    <reaction evidence="10">
        <text>L-seryl-[protein] + ATP = O-phospho-L-seryl-[protein] + ADP + H(+)</text>
        <dbReference type="Rhea" id="RHEA:17989"/>
        <dbReference type="Rhea" id="RHEA-COMP:9863"/>
        <dbReference type="Rhea" id="RHEA-COMP:11604"/>
        <dbReference type="ChEBI" id="CHEBI:15378"/>
        <dbReference type="ChEBI" id="CHEBI:29999"/>
        <dbReference type="ChEBI" id="CHEBI:30616"/>
        <dbReference type="ChEBI" id="CHEBI:83421"/>
        <dbReference type="ChEBI" id="CHEBI:456216"/>
        <dbReference type="EC" id="2.7.11.1"/>
    </reaction>
</comment>
<keyword evidence="15" id="KW-1133">Transmembrane helix</keyword>
<feature type="compositionally biased region" description="Basic residues" evidence="14">
    <location>
        <begin position="310"/>
        <end position="320"/>
    </location>
</feature>
<dbReference type="PANTHER" id="PTHR43289:SF34">
    <property type="entry name" value="SERINE_THREONINE-PROTEIN KINASE YBDM-RELATED"/>
    <property type="match status" value="1"/>
</dbReference>
<dbReference type="FunFam" id="3.30.200.20:FF:000035">
    <property type="entry name" value="Serine/threonine protein kinase Stk1"/>
    <property type="match status" value="1"/>
</dbReference>
<dbReference type="Pfam" id="PF03793">
    <property type="entry name" value="PASTA"/>
    <property type="match status" value="3"/>
</dbReference>
<dbReference type="GO" id="GO:0005524">
    <property type="term" value="F:ATP binding"/>
    <property type="evidence" value="ECO:0007669"/>
    <property type="project" value="UniProtKB-UniRule"/>
</dbReference>
<dbReference type="STRING" id="1830138.SAMN05443507_10988"/>
<feature type="domain" description="Protein kinase" evidence="16">
    <location>
        <begin position="10"/>
        <end position="277"/>
    </location>
</feature>
<dbReference type="SMART" id="SM00740">
    <property type="entry name" value="PASTA"/>
    <property type="match status" value="3"/>
</dbReference>
<dbReference type="InterPro" id="IPR011009">
    <property type="entry name" value="Kinase-like_dom_sf"/>
</dbReference>
<dbReference type="InterPro" id="IPR005543">
    <property type="entry name" value="PASTA_dom"/>
</dbReference>
<feature type="binding site" evidence="13">
    <location>
        <position position="39"/>
    </location>
    <ligand>
        <name>ATP</name>
        <dbReference type="ChEBI" id="CHEBI:30616"/>
    </ligand>
</feature>
<keyword evidence="2 18" id="KW-0723">Serine/threonine-protein kinase</keyword>
<evidence type="ECO:0000256" key="1">
    <source>
        <dbReference type="ARBA" id="ARBA00012513"/>
    </source>
</evidence>
<evidence type="ECO:0000256" key="4">
    <source>
        <dbReference type="ARBA" id="ARBA00022679"/>
    </source>
</evidence>
<evidence type="ECO:0000256" key="5">
    <source>
        <dbReference type="ARBA" id="ARBA00022741"/>
    </source>
</evidence>
<accession>A0A1M6Q8W2</accession>
<keyword evidence="19" id="KW-1185">Reference proteome</keyword>
<dbReference type="SUPFAM" id="SSF56112">
    <property type="entry name" value="Protein kinase-like (PK-like)"/>
    <property type="match status" value="1"/>
</dbReference>
<feature type="domain" description="PASTA" evidence="17">
    <location>
        <begin position="494"/>
        <end position="560"/>
    </location>
</feature>
<feature type="compositionally biased region" description="Polar residues" evidence="14">
    <location>
        <begin position="525"/>
        <end position="560"/>
    </location>
</feature>
<gene>
    <name evidence="18" type="ORF">SAMN05443507_10988</name>
</gene>
<dbReference type="PROSITE" id="PS00108">
    <property type="entry name" value="PROTEIN_KINASE_ST"/>
    <property type="match status" value="1"/>
</dbReference>
<name>A0A1M6Q8W2_9BACL</name>
<protein>
    <recommendedName>
        <fullName evidence="12">Serine/threonine-protein kinase PrkC</fullName>
        <ecNumber evidence="1">2.7.11.1</ecNumber>
    </recommendedName>
</protein>
<feature type="region of interest" description="Disordered" evidence="14">
    <location>
        <begin position="525"/>
        <end position="592"/>
    </location>
</feature>
<organism evidence="18 19">
    <name type="scientific">Alicyclobacillus tolerans</name>
    <dbReference type="NCBI Taxonomy" id="90970"/>
    <lineage>
        <taxon>Bacteria</taxon>
        <taxon>Bacillati</taxon>
        <taxon>Bacillota</taxon>
        <taxon>Bacilli</taxon>
        <taxon>Bacillales</taxon>
        <taxon>Alicyclobacillaceae</taxon>
        <taxon>Alicyclobacillus</taxon>
    </lineage>
</organism>
<feature type="transmembrane region" description="Helical" evidence="15">
    <location>
        <begin position="329"/>
        <end position="350"/>
    </location>
</feature>
<dbReference type="NCBIfam" id="NF033483">
    <property type="entry name" value="PknB_PASTA_kin"/>
    <property type="match status" value="1"/>
</dbReference>
<evidence type="ECO:0000256" key="9">
    <source>
        <dbReference type="ARBA" id="ARBA00047899"/>
    </source>
</evidence>
<keyword evidence="3" id="KW-0309">Germination</keyword>
<comment type="catalytic activity">
    <reaction evidence="9">
        <text>L-threonyl-[protein] + ATP = O-phospho-L-threonyl-[protein] + ADP + H(+)</text>
        <dbReference type="Rhea" id="RHEA:46608"/>
        <dbReference type="Rhea" id="RHEA-COMP:11060"/>
        <dbReference type="Rhea" id="RHEA-COMP:11605"/>
        <dbReference type="ChEBI" id="CHEBI:15378"/>
        <dbReference type="ChEBI" id="CHEBI:30013"/>
        <dbReference type="ChEBI" id="CHEBI:30616"/>
        <dbReference type="ChEBI" id="CHEBI:61977"/>
        <dbReference type="ChEBI" id="CHEBI:456216"/>
        <dbReference type="EC" id="2.7.11.1"/>
    </reaction>
</comment>
<dbReference type="InterPro" id="IPR000719">
    <property type="entry name" value="Prot_kinase_dom"/>
</dbReference>
<dbReference type="Gene3D" id="3.30.10.20">
    <property type="match status" value="3"/>
</dbReference>
<dbReference type="InterPro" id="IPR008271">
    <property type="entry name" value="Ser/Thr_kinase_AS"/>
</dbReference>
<dbReference type="Gene3D" id="1.10.510.10">
    <property type="entry name" value="Transferase(Phosphotransferase) domain 1"/>
    <property type="match status" value="1"/>
</dbReference>
<dbReference type="OrthoDB" id="9788659at2"/>
<keyword evidence="15" id="KW-0472">Membrane</keyword>
<dbReference type="Proteomes" id="UP000184016">
    <property type="component" value="Unassembled WGS sequence"/>
</dbReference>
<feature type="region of interest" description="Disordered" evidence="14">
    <location>
        <begin position="386"/>
        <end position="407"/>
    </location>
</feature>
<dbReference type="SUPFAM" id="SSF54184">
    <property type="entry name" value="Penicillin-binding protein 2x (pbp-2x), c-terminal domain"/>
    <property type="match status" value="1"/>
</dbReference>
<evidence type="ECO:0000256" key="12">
    <source>
        <dbReference type="ARBA" id="ARBA00070041"/>
    </source>
</evidence>
<feature type="compositionally biased region" description="Basic and acidic residues" evidence="14">
    <location>
        <begin position="387"/>
        <end position="397"/>
    </location>
</feature>
<dbReference type="PANTHER" id="PTHR43289">
    <property type="entry name" value="MITOGEN-ACTIVATED PROTEIN KINASE KINASE KINASE 20-RELATED"/>
    <property type="match status" value="1"/>
</dbReference>
<evidence type="ECO:0000256" key="3">
    <source>
        <dbReference type="ARBA" id="ARBA00022544"/>
    </source>
</evidence>
<evidence type="ECO:0000313" key="19">
    <source>
        <dbReference type="Proteomes" id="UP000184016"/>
    </source>
</evidence>
<dbReference type="GO" id="GO:0071224">
    <property type="term" value="P:cellular response to peptidoglycan"/>
    <property type="evidence" value="ECO:0007669"/>
    <property type="project" value="UniProtKB-ARBA"/>
</dbReference>
<comment type="subcellular location">
    <subcellularLocation>
        <location evidence="11">Spore membrane</location>
        <topology evidence="11">Single-pass type II membrane protein</topology>
    </subcellularLocation>
</comment>
<keyword evidence="4" id="KW-0808">Transferase</keyword>